<feature type="binding site" evidence="1">
    <location>
        <begin position="594"/>
        <end position="601"/>
    </location>
    <ligand>
        <name>ATP</name>
        <dbReference type="ChEBI" id="CHEBI:30616"/>
    </ligand>
</feature>
<sequence length="843" mass="95660">MHSNLTNQKCTPDDPISRLELLYQQRIDEARSNAPINHILHGNNKIRGDASVIGVSAKRMRYGTSARKESVAECRQAGMVQNLKSAEKRVKQLEERDEKKSTMISNLQFELNCLRRNKNDANEYENKIATLQTKYEDNKLALKSVTDTLDSERRVIDELNELLAECEERESQFNEEINHLKQTAEFSSGASKNLQSVLDDMQKQKLDLENDLRKAGMDLEAKKIEILDLHTQLEDYSTLKDEIESRKQQQAETDLILKETQNKLEASSTAYNEIQKAFESQQAINVSNDEKCDQLSKQLEQKEEANGVLINENEDLQNNISRIKADLESNKSELASKLSQLERISEESNQNTVNMLQKEAEITMLRTSNDELRNELNKSLQEMIEYRESVNKCKRDTESITRQHEALQELLEQRSSQHKQYRTETESKLSEKEYEMKILASKLDIAEADIAKQKELVQAGGAISSERVEELEKTIKMLEQTNNSLKSSWHSERQLARELQGQIHTLKGNMRVIARVRPMDELRFKKANMELSSQEIRITESKPSFNGSGRDTSYIYKFDRVFGANSTNAEICEETDYLVQSSLDGHNVCIFAYGQTGSGKTYTMSNPDGVNSYALKKIMSAVEKSANPEYEYDYKVSMVCVEIHNEKIRDLLQPNCNERKEELQIKNDQVTNMPYLSGATSCSVEDMQQALKIMHLAVENRSVSATAANMQSSRSHLVFTIKIERTTKSQPNNVVRSLLNLVDLAGSERLTHSLATGDRLEETKSINTSLSALGGVINALIDPKKKHYIPYRSSKLTYLLQSSLSGSAKVMVVIALSPEASSLEITKGSLRFADKASKARLLQ</sequence>
<dbReference type="InterPro" id="IPR027417">
    <property type="entry name" value="P-loop_NTPase"/>
</dbReference>
<dbReference type="PRINTS" id="PR00380">
    <property type="entry name" value="KINESINHEAVY"/>
</dbReference>
<feature type="coiled-coil region" evidence="2">
    <location>
        <begin position="257"/>
        <end position="389"/>
    </location>
</feature>
<dbReference type="GO" id="GO:0008017">
    <property type="term" value="F:microtubule binding"/>
    <property type="evidence" value="ECO:0007669"/>
    <property type="project" value="InterPro"/>
</dbReference>
<dbReference type="PANTHER" id="PTHR47972">
    <property type="entry name" value="KINESIN-LIKE PROTEIN KLP-3"/>
    <property type="match status" value="1"/>
</dbReference>
<proteinExistence type="inferred from homology"/>
<feature type="domain" description="Kinesin motor" evidence="3">
    <location>
        <begin position="509"/>
        <end position="839"/>
    </location>
</feature>
<comment type="caution">
    <text evidence="4">The sequence shown here is derived from an EMBL/GenBank/DDBJ whole genome shotgun (WGS) entry which is preliminary data.</text>
</comment>
<keyword evidence="2" id="KW-0175">Coiled coil</keyword>
<keyword evidence="1" id="KW-0505">Motor protein</keyword>
<evidence type="ECO:0000313" key="4">
    <source>
        <dbReference type="EMBL" id="GMM52084.1"/>
    </source>
</evidence>
<keyword evidence="5" id="KW-1185">Reference proteome</keyword>
<dbReference type="InterPro" id="IPR036961">
    <property type="entry name" value="Kinesin_motor_dom_sf"/>
</dbReference>
<dbReference type="InterPro" id="IPR001752">
    <property type="entry name" value="Kinesin_motor_dom"/>
</dbReference>
<dbReference type="Pfam" id="PF00225">
    <property type="entry name" value="Kinesin"/>
    <property type="match status" value="1"/>
</dbReference>
<dbReference type="EMBL" id="BTGC01000008">
    <property type="protein sequence ID" value="GMM52084.1"/>
    <property type="molecule type" value="Genomic_DNA"/>
</dbReference>
<dbReference type="SUPFAM" id="SSF52540">
    <property type="entry name" value="P-loop containing nucleoside triphosphate hydrolases"/>
    <property type="match status" value="1"/>
</dbReference>
<name>A0AAV5RNL3_STABA</name>
<dbReference type="InterPro" id="IPR027640">
    <property type="entry name" value="Kinesin-like_fam"/>
</dbReference>
<evidence type="ECO:0000259" key="3">
    <source>
        <dbReference type="PROSITE" id="PS50067"/>
    </source>
</evidence>
<dbReference type="Proteomes" id="UP001362899">
    <property type="component" value="Unassembled WGS sequence"/>
</dbReference>
<feature type="coiled-coil region" evidence="2">
    <location>
        <begin position="76"/>
        <end position="218"/>
    </location>
</feature>
<accession>A0AAV5RNL3</accession>
<dbReference type="GO" id="GO:0003777">
    <property type="term" value="F:microtubule motor activity"/>
    <property type="evidence" value="ECO:0007669"/>
    <property type="project" value="InterPro"/>
</dbReference>
<feature type="coiled-coil region" evidence="2">
    <location>
        <begin position="436"/>
        <end position="488"/>
    </location>
</feature>
<dbReference type="Gene3D" id="3.40.850.10">
    <property type="entry name" value="Kinesin motor domain"/>
    <property type="match status" value="1"/>
</dbReference>
<dbReference type="PROSITE" id="PS50067">
    <property type="entry name" value="KINESIN_MOTOR_2"/>
    <property type="match status" value="1"/>
</dbReference>
<comment type="similarity">
    <text evidence="1">Belongs to the TRAFAC class myosin-kinesin ATPase superfamily. Kinesin family.</text>
</comment>
<gene>
    <name evidence="4" type="ORF">DASB73_030470</name>
</gene>
<keyword evidence="1" id="KW-0547">Nucleotide-binding</keyword>
<dbReference type="AlphaFoldDB" id="A0AAV5RNL3"/>
<evidence type="ECO:0000313" key="5">
    <source>
        <dbReference type="Proteomes" id="UP001362899"/>
    </source>
</evidence>
<keyword evidence="1" id="KW-0067">ATP-binding</keyword>
<protein>
    <submittedName>
        <fullName evidence="4">Kar3 protein</fullName>
    </submittedName>
</protein>
<evidence type="ECO:0000256" key="2">
    <source>
        <dbReference type="SAM" id="Coils"/>
    </source>
</evidence>
<dbReference type="SMART" id="SM00129">
    <property type="entry name" value="KISc"/>
    <property type="match status" value="1"/>
</dbReference>
<dbReference type="GO" id="GO:0007018">
    <property type="term" value="P:microtubule-based movement"/>
    <property type="evidence" value="ECO:0007669"/>
    <property type="project" value="InterPro"/>
</dbReference>
<reference evidence="4 5" key="1">
    <citation type="journal article" date="2023" name="Elife">
        <title>Identification of key yeast species and microbe-microbe interactions impacting larval growth of Drosophila in the wild.</title>
        <authorList>
            <person name="Mure A."/>
            <person name="Sugiura Y."/>
            <person name="Maeda R."/>
            <person name="Honda K."/>
            <person name="Sakurai N."/>
            <person name="Takahashi Y."/>
            <person name="Watada M."/>
            <person name="Katoh T."/>
            <person name="Gotoh A."/>
            <person name="Gotoh Y."/>
            <person name="Taniguchi I."/>
            <person name="Nakamura K."/>
            <person name="Hayashi T."/>
            <person name="Katayama T."/>
            <person name="Uemura T."/>
            <person name="Hattori Y."/>
        </authorList>
    </citation>
    <scope>NUCLEOTIDE SEQUENCE [LARGE SCALE GENOMIC DNA]</scope>
    <source>
        <strain evidence="4 5">SB-73</strain>
    </source>
</reference>
<organism evidence="4 5">
    <name type="scientific">Starmerella bacillaris</name>
    <name type="common">Yeast</name>
    <name type="synonym">Candida zemplinina</name>
    <dbReference type="NCBI Taxonomy" id="1247836"/>
    <lineage>
        <taxon>Eukaryota</taxon>
        <taxon>Fungi</taxon>
        <taxon>Dikarya</taxon>
        <taxon>Ascomycota</taxon>
        <taxon>Saccharomycotina</taxon>
        <taxon>Dipodascomycetes</taxon>
        <taxon>Dipodascales</taxon>
        <taxon>Trichomonascaceae</taxon>
        <taxon>Starmerella</taxon>
    </lineage>
</organism>
<evidence type="ECO:0000256" key="1">
    <source>
        <dbReference type="PROSITE-ProRule" id="PRU00283"/>
    </source>
</evidence>
<dbReference type="GO" id="GO:0005524">
    <property type="term" value="F:ATP binding"/>
    <property type="evidence" value="ECO:0007669"/>
    <property type="project" value="UniProtKB-UniRule"/>
</dbReference>